<feature type="compositionally biased region" description="Basic residues" evidence="1">
    <location>
        <begin position="201"/>
        <end position="211"/>
    </location>
</feature>
<dbReference type="OrthoDB" id="9796962at2"/>
<feature type="region of interest" description="Disordered" evidence="1">
    <location>
        <begin position="21"/>
        <end position="161"/>
    </location>
</feature>
<dbReference type="InterPro" id="IPR007410">
    <property type="entry name" value="LpqE-like"/>
</dbReference>
<feature type="compositionally biased region" description="Basic and acidic residues" evidence="1">
    <location>
        <begin position="102"/>
        <end position="115"/>
    </location>
</feature>
<evidence type="ECO:0000313" key="2">
    <source>
        <dbReference type="EMBL" id="TDD92996.1"/>
    </source>
</evidence>
<keyword evidence="3" id="KW-1185">Reference proteome</keyword>
<feature type="region of interest" description="Disordered" evidence="1">
    <location>
        <begin position="179"/>
        <end position="218"/>
    </location>
</feature>
<feature type="compositionally biased region" description="Basic and acidic residues" evidence="1">
    <location>
        <begin position="123"/>
        <end position="138"/>
    </location>
</feature>
<dbReference type="InterPro" id="IPR036182">
    <property type="entry name" value="PCuAC_sf"/>
</dbReference>
<evidence type="ECO:0000256" key="1">
    <source>
        <dbReference type="SAM" id="MobiDB-lite"/>
    </source>
</evidence>
<dbReference type="Proteomes" id="UP000295578">
    <property type="component" value="Unassembled WGS sequence"/>
</dbReference>
<dbReference type="PANTHER" id="PTHR36302">
    <property type="entry name" value="BLR7088 PROTEIN"/>
    <property type="match status" value="1"/>
</dbReference>
<dbReference type="InterPro" id="IPR058248">
    <property type="entry name" value="Lxx211020-like"/>
</dbReference>
<gene>
    <name evidence="2" type="ORF">E1293_00035</name>
</gene>
<dbReference type="SUPFAM" id="SSF110087">
    <property type="entry name" value="DR1885-like metal-binding protein"/>
    <property type="match status" value="1"/>
</dbReference>
<dbReference type="Gene3D" id="2.60.40.1890">
    <property type="entry name" value="PCu(A)C copper chaperone"/>
    <property type="match status" value="1"/>
</dbReference>
<dbReference type="PANTHER" id="PTHR36302:SF1">
    <property type="entry name" value="COPPER CHAPERONE PCU(A)C"/>
    <property type="match status" value="1"/>
</dbReference>
<sequence length="399" mass="43466">MRTGLHTRGRRALASARRSLIPGGFDACPSACPRSPDGRGGPAGNRRSAFTDRRRVRRHLGRRPSGPGRDRNPGRYRRPAGPSTAQTRTDPDRRPRALVRPCETDGRQADTDVLRLHPLPGRVPDDDGRHRQRGEETAVSRPAATASDLRDHRPRTRHPQAVAHVARRLRLPLHRAQRRLRRHPEGGPQPRCGRGEAGQERRRRLHRHPRRPGAGLLSVRRQGPHDLHLGHHLPAVRRRPAQADQGDAVRRLAAGSAVLVLVTAGAACASHNAGRDGPRLAVTGAYVPEPPMADMAAGYFTVVNTGTGADRLTGVTSDIATDVSLHTTTANGAMSAVKAMAVPAHGRLVLRTGGHHLMLMGLRRKPKTGDTVTFTLRFATSSPITVRAPVRPATYRPER</sequence>
<organism evidence="2 3">
    <name type="scientific">Actinomadura darangshiensis</name>
    <dbReference type="NCBI Taxonomy" id="705336"/>
    <lineage>
        <taxon>Bacteria</taxon>
        <taxon>Bacillati</taxon>
        <taxon>Actinomycetota</taxon>
        <taxon>Actinomycetes</taxon>
        <taxon>Streptosporangiales</taxon>
        <taxon>Thermomonosporaceae</taxon>
        <taxon>Actinomadura</taxon>
    </lineage>
</organism>
<comment type="caution">
    <text evidence="2">The sequence shown here is derived from an EMBL/GenBank/DDBJ whole genome shotgun (WGS) entry which is preliminary data.</text>
</comment>
<reference evidence="2 3" key="1">
    <citation type="submission" date="2019-03" db="EMBL/GenBank/DDBJ databases">
        <title>Draft genome sequences of novel Actinobacteria.</title>
        <authorList>
            <person name="Sahin N."/>
            <person name="Ay H."/>
            <person name="Saygin H."/>
        </authorList>
    </citation>
    <scope>NUCLEOTIDE SEQUENCE [LARGE SCALE GENOMIC DNA]</scope>
    <source>
        <strain evidence="2 3">DSM 45941</strain>
    </source>
</reference>
<proteinExistence type="predicted"/>
<dbReference type="AlphaFoldDB" id="A0A4R5C3L9"/>
<name>A0A4R5C3L9_9ACTN</name>
<dbReference type="EMBL" id="SMKY01000001">
    <property type="protein sequence ID" value="TDD92996.1"/>
    <property type="molecule type" value="Genomic_DNA"/>
</dbReference>
<dbReference type="Pfam" id="PF04314">
    <property type="entry name" value="PCuAC"/>
    <property type="match status" value="1"/>
</dbReference>
<accession>A0A4R5C3L9</accession>
<evidence type="ECO:0000313" key="3">
    <source>
        <dbReference type="Proteomes" id="UP000295578"/>
    </source>
</evidence>
<protein>
    <submittedName>
        <fullName evidence="2">Copper chaperone PCu(A)C</fullName>
    </submittedName>
</protein>